<feature type="active site" description="Proton acceptor; specific for (R)-substrate epimerization" evidence="5">
    <location>
        <position position="160"/>
    </location>
</feature>
<evidence type="ECO:0000259" key="8">
    <source>
        <dbReference type="SMART" id="SM00922"/>
    </source>
</evidence>
<proteinExistence type="inferred from homology"/>
<dbReference type="InterPro" id="IPR029065">
    <property type="entry name" value="Enolase_C-like"/>
</dbReference>
<evidence type="ECO:0000256" key="4">
    <source>
        <dbReference type="ARBA" id="ARBA00023235"/>
    </source>
</evidence>
<dbReference type="InterPro" id="IPR036849">
    <property type="entry name" value="Enolase-like_C_sf"/>
</dbReference>
<evidence type="ECO:0000313" key="10">
    <source>
        <dbReference type="Proteomes" id="UP000321291"/>
    </source>
</evidence>
<comment type="cofactor">
    <cofactor evidence="6 7">
        <name>Mg(2+)</name>
        <dbReference type="ChEBI" id="CHEBI:18420"/>
    </cofactor>
    <text evidence="6 7">Binds 1 Mg(2+) ion per subunit.</text>
</comment>
<dbReference type="SUPFAM" id="SSF51604">
    <property type="entry name" value="Enolase C-terminal domain-like"/>
    <property type="match status" value="1"/>
</dbReference>
<keyword evidence="10" id="KW-1185">Reference proteome</keyword>
<keyword evidence="4 7" id="KW-0413">Isomerase</keyword>
<dbReference type="EC" id="5.1.1.-" evidence="7"/>
<dbReference type="PANTHER" id="PTHR48073">
    <property type="entry name" value="O-SUCCINYLBENZOATE SYNTHASE-RELATED"/>
    <property type="match status" value="1"/>
</dbReference>
<comment type="similarity">
    <text evidence="1 7">Belongs to the mandelate racemase/muconate lactonizing enzyme family.</text>
</comment>
<dbReference type="SFLD" id="SFLDG00180">
    <property type="entry name" value="muconate_cycloisomerase"/>
    <property type="match status" value="1"/>
</dbReference>
<evidence type="ECO:0000256" key="6">
    <source>
        <dbReference type="PIRSR" id="PIRSR634603-3"/>
    </source>
</evidence>
<dbReference type="KEGG" id="agi:FSB73_06105"/>
<accession>A0A5B8VK20</accession>
<dbReference type="SFLD" id="SFLDF00009">
    <property type="entry name" value="o-succinylbenzoate_synthase"/>
    <property type="match status" value="1"/>
</dbReference>
<name>A0A5B8VK20_9BACT</name>
<sequence>MKITYTEIYQFSIPMVPFTIATGTMEFAQNVLIRIHTDAGLIGIGECSAFPMIVGETQQTCIAVGKDLAKIIKGRDPLAMVDLLEDFDHYIAGNTTIKSAFDMALYDLAAQAAGLPLYAYLGGQLKPITTDITIGIDSPEKMAAQALFFKNNKASILKVKVGKDPDMDIQRIEAIRAVAGPDMKIRLDANQGWSLPAAIAALEGMQTLDIEFCEQPLRSYNDAEIKELKAKVQIPIMADESCYHPRDVSGCANAGFDFINIKLAKSGGIYNALQIASSAATLGIPCMMGGMLESRVALTAMTHLVMATDNIRFFDMDTCLLGHSEDPVCSGVNIQAYQLSLPHPERPGIAVEIAPVFLSKCQSWKV</sequence>
<evidence type="ECO:0000256" key="2">
    <source>
        <dbReference type="ARBA" id="ARBA00022723"/>
    </source>
</evidence>
<dbReference type="SMART" id="SM00922">
    <property type="entry name" value="MR_MLE"/>
    <property type="match status" value="1"/>
</dbReference>
<reference evidence="9 10" key="1">
    <citation type="journal article" date="2017" name="Int. J. Syst. Evol. Microbiol.">
        <title>Arachidicoccus ginsenosidivorans sp. nov., with ginsenoside-converting activity isolated from ginseng cultivating soil.</title>
        <authorList>
            <person name="Siddiqi M.Z."/>
            <person name="Aslam Z."/>
            <person name="Im W.T."/>
        </authorList>
    </citation>
    <scope>NUCLEOTIDE SEQUENCE [LARGE SCALE GENOMIC DNA]</scope>
    <source>
        <strain evidence="9 10">Gsoil 809</strain>
    </source>
</reference>
<dbReference type="InterPro" id="IPR013341">
    <property type="entry name" value="Mandelate_racemase_N_dom"/>
</dbReference>
<dbReference type="GO" id="GO:0000287">
    <property type="term" value="F:magnesium ion binding"/>
    <property type="evidence" value="ECO:0007669"/>
    <property type="project" value="UniProtKB-ARBA"/>
</dbReference>
<dbReference type="InterPro" id="IPR029017">
    <property type="entry name" value="Enolase-like_N"/>
</dbReference>
<dbReference type="GO" id="GO:0016855">
    <property type="term" value="F:racemase and epimerase activity, acting on amino acids and derivatives"/>
    <property type="evidence" value="ECO:0007669"/>
    <property type="project" value="UniProtKB-UniRule"/>
</dbReference>
<dbReference type="FunFam" id="3.30.390.10:FF:000009">
    <property type="entry name" value="Hydrophobic dipeptide epimerase"/>
    <property type="match status" value="1"/>
</dbReference>
<dbReference type="Proteomes" id="UP000321291">
    <property type="component" value="Chromosome"/>
</dbReference>
<dbReference type="InterPro" id="IPR013342">
    <property type="entry name" value="Mandelate_racemase_C"/>
</dbReference>
<feature type="binding site" evidence="6">
    <location>
        <position position="239"/>
    </location>
    <ligand>
        <name>Mg(2+)</name>
        <dbReference type="ChEBI" id="CHEBI:18420"/>
    </ligand>
</feature>
<dbReference type="Gene3D" id="3.20.20.120">
    <property type="entry name" value="Enolase-like C-terminal domain"/>
    <property type="match status" value="1"/>
</dbReference>
<dbReference type="Pfam" id="PF13378">
    <property type="entry name" value="MR_MLE_C"/>
    <property type="match status" value="1"/>
</dbReference>
<dbReference type="Pfam" id="PF02746">
    <property type="entry name" value="MR_MLE_N"/>
    <property type="match status" value="1"/>
</dbReference>
<feature type="binding site" evidence="6">
    <location>
        <position position="214"/>
    </location>
    <ligand>
        <name>Mg(2+)</name>
        <dbReference type="ChEBI" id="CHEBI:18420"/>
    </ligand>
</feature>
<gene>
    <name evidence="9" type="ORF">FSB73_06105</name>
</gene>
<evidence type="ECO:0000256" key="5">
    <source>
        <dbReference type="PIRSR" id="PIRSR634603-1"/>
    </source>
</evidence>
<dbReference type="AlphaFoldDB" id="A0A5B8VK20"/>
<dbReference type="OrthoDB" id="9775391at2"/>
<feature type="domain" description="Mandelate racemase/muconate lactonizing enzyme C-terminal" evidence="8">
    <location>
        <begin position="139"/>
        <end position="235"/>
    </location>
</feature>
<keyword evidence="2 6" id="KW-0479">Metal-binding</keyword>
<evidence type="ECO:0000313" key="9">
    <source>
        <dbReference type="EMBL" id="QEC71315.1"/>
    </source>
</evidence>
<feature type="binding site" evidence="6">
    <location>
        <position position="188"/>
    </location>
    <ligand>
        <name>Mg(2+)</name>
        <dbReference type="ChEBI" id="CHEBI:18420"/>
    </ligand>
</feature>
<dbReference type="Gene3D" id="3.30.390.10">
    <property type="entry name" value="Enolase-like, N-terminal domain"/>
    <property type="match status" value="1"/>
</dbReference>
<dbReference type="SUPFAM" id="SSF54826">
    <property type="entry name" value="Enolase N-terminal domain-like"/>
    <property type="match status" value="1"/>
</dbReference>
<evidence type="ECO:0000256" key="1">
    <source>
        <dbReference type="ARBA" id="ARBA00008031"/>
    </source>
</evidence>
<dbReference type="RefSeq" id="WP_146780589.1">
    <property type="nucleotide sequence ID" value="NZ_CP042434.1"/>
</dbReference>
<organism evidence="9 10">
    <name type="scientific">Arachidicoccus ginsenosidivorans</name>
    <dbReference type="NCBI Taxonomy" id="496057"/>
    <lineage>
        <taxon>Bacteria</taxon>
        <taxon>Pseudomonadati</taxon>
        <taxon>Bacteroidota</taxon>
        <taxon>Chitinophagia</taxon>
        <taxon>Chitinophagales</taxon>
        <taxon>Chitinophagaceae</taxon>
        <taxon>Arachidicoccus</taxon>
    </lineage>
</organism>
<evidence type="ECO:0000256" key="7">
    <source>
        <dbReference type="RuleBase" id="RU366006"/>
    </source>
</evidence>
<dbReference type="InterPro" id="IPR034603">
    <property type="entry name" value="Dipeptide_epimerase"/>
</dbReference>
<protein>
    <recommendedName>
        <fullName evidence="7">Dipeptide epimerase</fullName>
        <ecNumber evidence="7">5.1.1.-</ecNumber>
    </recommendedName>
</protein>
<keyword evidence="3 6" id="KW-0460">Magnesium</keyword>
<dbReference type="GO" id="GO:0006518">
    <property type="term" value="P:peptide metabolic process"/>
    <property type="evidence" value="ECO:0007669"/>
    <property type="project" value="UniProtKB-ARBA"/>
</dbReference>
<dbReference type="PANTHER" id="PTHR48073:SF2">
    <property type="entry name" value="O-SUCCINYLBENZOATE SYNTHASE"/>
    <property type="match status" value="1"/>
</dbReference>
<dbReference type="SFLD" id="SFLDS00001">
    <property type="entry name" value="Enolase"/>
    <property type="match status" value="1"/>
</dbReference>
<dbReference type="CDD" id="cd03319">
    <property type="entry name" value="L-Ala-DL-Glu_epimerase"/>
    <property type="match status" value="1"/>
</dbReference>
<dbReference type="EMBL" id="CP042434">
    <property type="protein sequence ID" value="QEC71315.1"/>
    <property type="molecule type" value="Genomic_DNA"/>
</dbReference>
<evidence type="ECO:0000256" key="3">
    <source>
        <dbReference type="ARBA" id="ARBA00022842"/>
    </source>
</evidence>
<feature type="active site" description="Proton acceptor; specific for (S)-substrate epimerization" evidence="5">
    <location>
        <position position="262"/>
    </location>
</feature>